<dbReference type="EMBL" id="BMAT01008086">
    <property type="protein sequence ID" value="GFR77713.1"/>
    <property type="molecule type" value="Genomic_DNA"/>
</dbReference>
<evidence type="ECO:0000256" key="1">
    <source>
        <dbReference type="SAM" id="SignalP"/>
    </source>
</evidence>
<proteinExistence type="predicted"/>
<protein>
    <submittedName>
        <fullName evidence="3">Macrophage mannose receptor 1</fullName>
    </submittedName>
</protein>
<name>A0AAV4FWK2_9GAST</name>
<dbReference type="AlphaFoldDB" id="A0AAV4FWK2"/>
<evidence type="ECO:0000313" key="4">
    <source>
        <dbReference type="Proteomes" id="UP000762676"/>
    </source>
</evidence>
<keyword evidence="3" id="KW-0675">Receptor</keyword>
<dbReference type="SMART" id="SM00034">
    <property type="entry name" value="CLECT"/>
    <property type="match status" value="2"/>
</dbReference>
<evidence type="ECO:0000259" key="2">
    <source>
        <dbReference type="PROSITE" id="PS50041"/>
    </source>
</evidence>
<dbReference type="InterPro" id="IPR016187">
    <property type="entry name" value="CTDL_fold"/>
</dbReference>
<dbReference type="Gene3D" id="3.10.100.10">
    <property type="entry name" value="Mannose-Binding Protein A, subunit A"/>
    <property type="match status" value="2"/>
</dbReference>
<dbReference type="Proteomes" id="UP000762676">
    <property type="component" value="Unassembled WGS sequence"/>
</dbReference>
<dbReference type="SUPFAM" id="SSF56436">
    <property type="entry name" value="C-type lectin-like"/>
    <property type="match status" value="2"/>
</dbReference>
<comment type="caution">
    <text evidence="3">The sequence shown here is derived from an EMBL/GenBank/DDBJ whole genome shotgun (WGS) entry which is preliminary data.</text>
</comment>
<dbReference type="InterPro" id="IPR050111">
    <property type="entry name" value="C-type_lectin/snaclec_domain"/>
</dbReference>
<accession>A0AAV4FWK2</accession>
<dbReference type="InterPro" id="IPR001304">
    <property type="entry name" value="C-type_lectin-like"/>
</dbReference>
<dbReference type="PANTHER" id="PTHR22803">
    <property type="entry name" value="MANNOSE, PHOSPHOLIPASE, LECTIN RECEPTOR RELATED"/>
    <property type="match status" value="1"/>
</dbReference>
<keyword evidence="1" id="KW-0732">Signal</keyword>
<reference evidence="3 4" key="1">
    <citation type="journal article" date="2021" name="Elife">
        <title>Chloroplast acquisition without the gene transfer in kleptoplastic sea slugs, Plakobranchus ocellatus.</title>
        <authorList>
            <person name="Maeda T."/>
            <person name="Takahashi S."/>
            <person name="Yoshida T."/>
            <person name="Shimamura S."/>
            <person name="Takaki Y."/>
            <person name="Nagai Y."/>
            <person name="Toyoda A."/>
            <person name="Suzuki Y."/>
            <person name="Arimoto A."/>
            <person name="Ishii H."/>
            <person name="Satoh N."/>
            <person name="Nishiyama T."/>
            <person name="Hasebe M."/>
            <person name="Maruyama T."/>
            <person name="Minagawa J."/>
            <person name="Obokata J."/>
            <person name="Shigenobu S."/>
        </authorList>
    </citation>
    <scope>NUCLEOTIDE SEQUENCE [LARGE SCALE GENOMIC DNA]</scope>
</reference>
<dbReference type="PROSITE" id="PS50041">
    <property type="entry name" value="C_TYPE_LECTIN_2"/>
    <property type="match status" value="1"/>
</dbReference>
<keyword evidence="4" id="KW-1185">Reference proteome</keyword>
<dbReference type="Pfam" id="PF00059">
    <property type="entry name" value="Lectin_C"/>
    <property type="match status" value="1"/>
</dbReference>
<feature type="signal peptide" evidence="1">
    <location>
        <begin position="1"/>
        <end position="22"/>
    </location>
</feature>
<organism evidence="3 4">
    <name type="scientific">Elysia marginata</name>
    <dbReference type="NCBI Taxonomy" id="1093978"/>
    <lineage>
        <taxon>Eukaryota</taxon>
        <taxon>Metazoa</taxon>
        <taxon>Spiralia</taxon>
        <taxon>Lophotrochozoa</taxon>
        <taxon>Mollusca</taxon>
        <taxon>Gastropoda</taxon>
        <taxon>Heterobranchia</taxon>
        <taxon>Euthyneura</taxon>
        <taxon>Panpulmonata</taxon>
        <taxon>Sacoglossa</taxon>
        <taxon>Placobranchoidea</taxon>
        <taxon>Plakobranchidae</taxon>
        <taxon>Elysia</taxon>
    </lineage>
</organism>
<gene>
    <name evidence="3" type="ORF">ElyMa_003976800</name>
</gene>
<feature type="chain" id="PRO_5043808637" evidence="1">
    <location>
        <begin position="23"/>
        <end position="279"/>
    </location>
</feature>
<feature type="domain" description="C-type lectin" evidence="2">
    <location>
        <begin position="149"/>
        <end position="241"/>
    </location>
</feature>
<dbReference type="InterPro" id="IPR016186">
    <property type="entry name" value="C-type_lectin-like/link_sf"/>
</dbReference>
<dbReference type="CDD" id="cd00037">
    <property type="entry name" value="CLECT"/>
    <property type="match status" value="2"/>
</dbReference>
<evidence type="ECO:0000313" key="3">
    <source>
        <dbReference type="EMBL" id="GFR77713.1"/>
    </source>
</evidence>
<sequence length="279" mass="30647">MAQLVPSMFCVLFLLTSATVRSSSDSDMGCKPGWTRVGDRCYRAESESDLLSSYSRAEETCEALAGELARVDSLMVDALAAALIPADAKTGYWILPGQTAEWYSKCLVLNGASTEKQTCSNGLGYICETGLVNITERYRGCSLSGTFGFRDKCYSTNAQSTDFNTAQAECEKNNGNLASVHDEETRLYLLSEFLSLSNEFWIGFSKEADNVYKWKSGDAVVWLPWEQGSHHGRIHLIPVACNQSGYHLFPIACSQSGHHLFPIACSQSGHHLFPMACSQ</sequence>